<evidence type="ECO:0000313" key="4">
    <source>
        <dbReference type="Proteomes" id="UP001556367"/>
    </source>
</evidence>
<reference evidence="4" key="1">
    <citation type="submission" date="2024-06" db="EMBL/GenBank/DDBJ databases">
        <title>Multi-omics analyses provide insights into the biosynthesis of the anticancer antibiotic pleurotin in Hohenbuehelia grisea.</title>
        <authorList>
            <person name="Weaver J.A."/>
            <person name="Alberti F."/>
        </authorList>
    </citation>
    <scope>NUCLEOTIDE SEQUENCE [LARGE SCALE GENOMIC DNA]</scope>
    <source>
        <strain evidence="4">T-177</strain>
    </source>
</reference>
<dbReference type="Pfam" id="PF17168">
    <property type="entry name" value="DUF5127"/>
    <property type="match status" value="1"/>
</dbReference>
<name>A0ABR3JAQ3_9AGAR</name>
<dbReference type="PANTHER" id="PTHR31987">
    <property type="entry name" value="GLUTAMINASE A-RELATED"/>
    <property type="match status" value="1"/>
</dbReference>
<feature type="chain" id="PRO_5046027659" description="Glutaminase A N-terminal domain-containing protein" evidence="1">
    <location>
        <begin position="20"/>
        <end position="276"/>
    </location>
</feature>
<protein>
    <recommendedName>
        <fullName evidence="2">Glutaminase A N-terminal domain-containing protein</fullName>
    </recommendedName>
</protein>
<organism evidence="3 4">
    <name type="scientific">Hohenbuehelia grisea</name>
    <dbReference type="NCBI Taxonomy" id="104357"/>
    <lineage>
        <taxon>Eukaryota</taxon>
        <taxon>Fungi</taxon>
        <taxon>Dikarya</taxon>
        <taxon>Basidiomycota</taxon>
        <taxon>Agaricomycotina</taxon>
        <taxon>Agaricomycetes</taxon>
        <taxon>Agaricomycetidae</taxon>
        <taxon>Agaricales</taxon>
        <taxon>Pleurotineae</taxon>
        <taxon>Pleurotaceae</taxon>
        <taxon>Hohenbuehelia</taxon>
    </lineage>
</organism>
<feature type="signal peptide" evidence="1">
    <location>
        <begin position="1"/>
        <end position="19"/>
    </location>
</feature>
<comment type="caution">
    <text evidence="3">The sequence shown here is derived from an EMBL/GenBank/DDBJ whole genome shotgun (WGS) entry which is preliminary data.</text>
</comment>
<gene>
    <name evidence="3" type="ORF">HGRIS_006784</name>
</gene>
<evidence type="ECO:0000259" key="2">
    <source>
        <dbReference type="Pfam" id="PF17168"/>
    </source>
</evidence>
<accession>A0ABR3JAQ3</accession>
<feature type="domain" description="Glutaminase A N-terminal" evidence="2">
    <location>
        <begin position="101"/>
        <end position="276"/>
    </location>
</feature>
<dbReference type="Proteomes" id="UP001556367">
    <property type="component" value="Unassembled WGS sequence"/>
</dbReference>
<dbReference type="InterPro" id="IPR033433">
    <property type="entry name" value="GtaA_N"/>
</dbReference>
<keyword evidence="1" id="KW-0732">Signal</keyword>
<dbReference type="EMBL" id="JASNQZ010000010">
    <property type="protein sequence ID" value="KAL0952523.1"/>
    <property type="molecule type" value="Genomic_DNA"/>
</dbReference>
<dbReference type="InterPro" id="IPR052743">
    <property type="entry name" value="Glutaminase_GtaA"/>
</dbReference>
<proteinExistence type="predicted"/>
<keyword evidence="4" id="KW-1185">Reference proteome</keyword>
<sequence length="276" mass="30376">MVPQSIFASLMFLPNVAFAQIPQTFWPASVPLVLKSPYLQAWLPTWHTINPPAVTAPRFWTAEKVLGWGGYMRIDDVNYQWLGTNGPGNKTSLMNTIITPTQSIFTIQAGPLEVNITFLSPIEPHDLVLQSFPFAYYFIEFAATDGQAHKVQLYSDIAGGWVSENDASLLLQWNTTQTLEAVYHCISRKDKADRTLQEVNDGAEDGAVYFGMAMRPGLTWQTGSDSAVRTQFNNSGTLTGLQTGTTDKDRPVLAISVDLGSVESTSEPVLWAIGLV</sequence>
<evidence type="ECO:0000313" key="3">
    <source>
        <dbReference type="EMBL" id="KAL0952523.1"/>
    </source>
</evidence>
<dbReference type="PANTHER" id="PTHR31987:SF1">
    <property type="entry name" value="GLUTAMINASE A"/>
    <property type="match status" value="1"/>
</dbReference>
<evidence type="ECO:0000256" key="1">
    <source>
        <dbReference type="SAM" id="SignalP"/>
    </source>
</evidence>